<evidence type="ECO:0000313" key="3">
    <source>
        <dbReference type="Proteomes" id="UP000789707"/>
    </source>
</evidence>
<dbReference type="PANTHER" id="PTHR11895">
    <property type="entry name" value="TRANSAMIDASE"/>
    <property type="match status" value="1"/>
</dbReference>
<proteinExistence type="predicted"/>
<evidence type="ECO:0000313" key="2">
    <source>
        <dbReference type="EMBL" id="CAH0417321.1"/>
    </source>
</evidence>
<dbReference type="Pfam" id="PF01425">
    <property type="entry name" value="Amidase"/>
    <property type="match status" value="1"/>
</dbReference>
<organism evidence="2 3">
    <name type="scientific">Periweissella fabaria</name>
    <dbReference type="NCBI Taxonomy" id="546157"/>
    <lineage>
        <taxon>Bacteria</taxon>
        <taxon>Bacillati</taxon>
        <taxon>Bacillota</taxon>
        <taxon>Bacilli</taxon>
        <taxon>Lactobacillales</taxon>
        <taxon>Lactobacillaceae</taxon>
        <taxon>Periweissella</taxon>
    </lineage>
</organism>
<dbReference type="InterPro" id="IPR023631">
    <property type="entry name" value="Amidase_dom"/>
</dbReference>
<dbReference type="PANTHER" id="PTHR11895:SF151">
    <property type="entry name" value="GLUTAMYL-TRNA(GLN) AMIDOTRANSFERASE SUBUNIT A"/>
    <property type="match status" value="1"/>
</dbReference>
<keyword evidence="2" id="KW-0436">Ligase</keyword>
<reference evidence="2 3" key="1">
    <citation type="submission" date="2021-11" db="EMBL/GenBank/DDBJ databases">
        <authorList>
            <person name="Depoorter E."/>
        </authorList>
    </citation>
    <scope>NUCLEOTIDE SEQUENCE [LARGE SCALE GENOMIC DNA]</scope>
    <source>
        <strain evidence="2 3">LMG 24289</strain>
    </source>
</reference>
<dbReference type="SUPFAM" id="SSF75304">
    <property type="entry name" value="Amidase signature (AS) enzymes"/>
    <property type="match status" value="1"/>
</dbReference>
<sequence length="108" mass="11876">MNYFETDLVTLHQQLVAKKISAVELTEQTLARINATDDKLKAYILVTKEHALEQAAAIDAQGINPNSLFSGIPVAIKDNILTKDIITTGASKMLQNYQPSYDATVVKK</sequence>
<dbReference type="Gene3D" id="3.90.1300.10">
    <property type="entry name" value="Amidase signature (AS) domain"/>
    <property type="match status" value="1"/>
</dbReference>
<evidence type="ECO:0000259" key="1">
    <source>
        <dbReference type="Pfam" id="PF01425"/>
    </source>
</evidence>
<feature type="domain" description="Amidase" evidence="1">
    <location>
        <begin position="24"/>
        <end position="108"/>
    </location>
</feature>
<dbReference type="Proteomes" id="UP000789707">
    <property type="component" value="Unassembled WGS sequence"/>
</dbReference>
<name>A0ABM8Z9D7_9LACO</name>
<dbReference type="GO" id="GO:0050567">
    <property type="term" value="F:glutaminyl-tRNA synthase (glutamine-hydrolyzing) activity"/>
    <property type="evidence" value="ECO:0007669"/>
    <property type="project" value="UniProtKB-EC"/>
</dbReference>
<dbReference type="EMBL" id="CAKKNS010000008">
    <property type="protein sequence ID" value="CAH0417321.1"/>
    <property type="molecule type" value="Genomic_DNA"/>
</dbReference>
<protein>
    <submittedName>
        <fullName evidence="2">Glutamyl-tRNA(Gln) amidotransferase subunit A</fullName>
        <ecNumber evidence="2">6.3.5.7</ecNumber>
    </submittedName>
</protein>
<accession>A0ABM8Z9D7</accession>
<dbReference type="InterPro" id="IPR036928">
    <property type="entry name" value="AS_sf"/>
</dbReference>
<gene>
    <name evidence="2" type="primary">gatA_2</name>
    <name evidence="2" type="ORF">WFA24289_01653</name>
</gene>
<dbReference type="EC" id="6.3.5.7" evidence="2"/>
<keyword evidence="3" id="KW-1185">Reference proteome</keyword>
<comment type="caution">
    <text evidence="2">The sequence shown here is derived from an EMBL/GenBank/DDBJ whole genome shotgun (WGS) entry which is preliminary data.</text>
</comment>
<dbReference type="InterPro" id="IPR000120">
    <property type="entry name" value="Amidase"/>
</dbReference>